<dbReference type="Proteomes" id="UP000198856">
    <property type="component" value="Unassembled WGS sequence"/>
</dbReference>
<dbReference type="Pfam" id="PF18859">
    <property type="entry name" value="acVLRF1"/>
    <property type="match status" value="1"/>
</dbReference>
<dbReference type="SUPFAM" id="SSF53137">
    <property type="entry name" value="Translational machinery components"/>
    <property type="match status" value="1"/>
</dbReference>
<dbReference type="InterPro" id="IPR040783">
    <property type="entry name" value="VLRF1"/>
</dbReference>
<evidence type="ECO:0000313" key="4">
    <source>
        <dbReference type="Proteomes" id="UP000198856"/>
    </source>
</evidence>
<feature type="domain" description="Actinobacteria/chloroflexi VLRF1 release factor" evidence="2">
    <location>
        <begin position="178"/>
        <end position="294"/>
    </location>
</feature>
<dbReference type="Gene3D" id="1.10.287.1490">
    <property type="match status" value="1"/>
</dbReference>
<dbReference type="InterPro" id="IPR042226">
    <property type="entry name" value="eFR1_2_sf"/>
</dbReference>
<name>A0A1G8U936_9EURY</name>
<sequence length="297" mass="33436">MLDDLLGRTELKERIAELEDERDRLKEQLSAEQRRRTEATTAKQNAEQRLNTLEDKIAQLEDQVERLRDNETTLSPRRETTLSGERLDEILDRLSKVETGAEGALTAFVEDGHDLPVEVRQALGDRAALVSRAAPCLVATDDAGLVNVCLRPPVSPAPFAEWGQTFRLDREWLCPQGRYTLALVRSDLFAMGTYDGDQRTAFHGFDSALKSQHSKGGFSQSRFERLRDEQIDDHIDRCCAAIDERGTDRLVVVGEQSILGNFEEKADETATVDATGDPEDALESAWSDFWTVRLWTL</sequence>
<evidence type="ECO:0000256" key="1">
    <source>
        <dbReference type="SAM" id="Coils"/>
    </source>
</evidence>
<accession>A0A1G8U936</accession>
<evidence type="ECO:0000259" key="2">
    <source>
        <dbReference type="Pfam" id="PF18859"/>
    </source>
</evidence>
<dbReference type="STRING" id="890420.SAMN05216226_104117"/>
<reference evidence="3 4" key="1">
    <citation type="submission" date="2016-10" db="EMBL/GenBank/DDBJ databases">
        <authorList>
            <person name="de Groot N.N."/>
        </authorList>
    </citation>
    <scope>NUCLEOTIDE SEQUENCE [LARGE SCALE GENOMIC DNA]</scope>
    <source>
        <strain evidence="3 4">IBRC-M10015</strain>
    </source>
</reference>
<organism evidence="3 4">
    <name type="scientific">Halovenus aranensis</name>
    <dbReference type="NCBI Taxonomy" id="890420"/>
    <lineage>
        <taxon>Archaea</taxon>
        <taxon>Methanobacteriati</taxon>
        <taxon>Methanobacteriota</taxon>
        <taxon>Stenosarchaea group</taxon>
        <taxon>Halobacteria</taxon>
        <taxon>Halobacteriales</taxon>
        <taxon>Haloarculaceae</taxon>
        <taxon>Halovenus</taxon>
    </lineage>
</organism>
<keyword evidence="1" id="KW-0175">Coiled coil</keyword>
<keyword evidence="4" id="KW-1185">Reference proteome</keyword>
<dbReference type="AlphaFoldDB" id="A0A1G8U936"/>
<gene>
    <name evidence="3" type="ORF">SAMN05216226_104117</name>
</gene>
<feature type="coiled-coil region" evidence="1">
    <location>
        <begin position="8"/>
        <end position="70"/>
    </location>
</feature>
<dbReference type="EMBL" id="FNFC01000004">
    <property type="protein sequence ID" value="SDJ50251.1"/>
    <property type="molecule type" value="Genomic_DNA"/>
</dbReference>
<dbReference type="OrthoDB" id="124486at2157"/>
<dbReference type="Gene3D" id="3.30.420.60">
    <property type="entry name" value="eRF1 domain 2"/>
    <property type="match status" value="1"/>
</dbReference>
<proteinExistence type="predicted"/>
<dbReference type="RefSeq" id="WP_092700239.1">
    <property type="nucleotide sequence ID" value="NZ_FNFC01000004.1"/>
</dbReference>
<evidence type="ECO:0000313" key="3">
    <source>
        <dbReference type="EMBL" id="SDJ50251.1"/>
    </source>
</evidence>
<protein>
    <recommendedName>
        <fullName evidence="2">Actinobacteria/chloroflexi VLRF1 release factor domain-containing protein</fullName>
    </recommendedName>
</protein>